<dbReference type="RefSeq" id="WP_054186375.1">
    <property type="nucleotide sequence ID" value="NZ_CP035002.1"/>
</dbReference>
<keyword evidence="1" id="KW-0732">Signal</keyword>
<reference evidence="2 3" key="1">
    <citation type="submission" date="2019-01" db="EMBL/GenBank/DDBJ databases">
        <title>Genomic insights into the origins and evolution of symbiotic genes in the Phaseolus vulgaris microsymbionts.</title>
        <authorList>
            <person name="Tong W."/>
        </authorList>
    </citation>
    <scope>NUCLEOTIDE SEQUENCE [LARGE SCALE GENOMIC DNA]</scope>
    <source>
        <strain evidence="2 3">FH23</strain>
        <plasmid evidence="3">prapfh23d</plasmid>
    </source>
</reference>
<feature type="signal peptide" evidence="1">
    <location>
        <begin position="1"/>
        <end position="21"/>
    </location>
</feature>
<keyword evidence="3" id="KW-1185">Reference proteome</keyword>
<sequence>METKVVITAAAMLLAATSAFAQSSTVTGAAGGAATGAIVGGPVGAAVGGIVGGVAGSVIDPPPQKVVTYVQQAPAPSERVVVKEKLVVGQPLPETVVVTPIPDDPKYSYAIVNDQRVIVEPSTRKVIQVIQ</sequence>
<geneLocation type="plasmid" evidence="3">
    <name>prapfh23d</name>
</geneLocation>
<dbReference type="Proteomes" id="UP000220927">
    <property type="component" value="Plasmid pRapFH23d"/>
</dbReference>
<proteinExistence type="predicted"/>
<dbReference type="KEGG" id="rad:CO657_36260"/>
<name>A0AAE5WVL9_9HYPH</name>
<dbReference type="InterPro" id="IPR009642">
    <property type="entry name" value="DUF1236"/>
</dbReference>
<protein>
    <submittedName>
        <fullName evidence="2">DUF1236 domain-containing protein</fullName>
    </submittedName>
</protein>
<evidence type="ECO:0000313" key="3">
    <source>
        <dbReference type="Proteomes" id="UP000220927"/>
    </source>
</evidence>
<evidence type="ECO:0000256" key="1">
    <source>
        <dbReference type="SAM" id="SignalP"/>
    </source>
</evidence>
<dbReference type="EMBL" id="CP035002">
    <property type="protein sequence ID" value="QAS83214.1"/>
    <property type="molecule type" value="Genomic_DNA"/>
</dbReference>
<gene>
    <name evidence="2" type="ORF">CO657_36260</name>
</gene>
<dbReference type="AlphaFoldDB" id="A0AAE5WVL9"/>
<accession>A0AAE5WVL9</accession>
<dbReference type="Pfam" id="PF06823">
    <property type="entry name" value="DUF1236"/>
    <property type="match status" value="1"/>
</dbReference>
<evidence type="ECO:0000313" key="2">
    <source>
        <dbReference type="EMBL" id="QAS83214.1"/>
    </source>
</evidence>
<feature type="chain" id="PRO_5042191667" evidence="1">
    <location>
        <begin position="22"/>
        <end position="131"/>
    </location>
</feature>
<keyword evidence="2" id="KW-0614">Plasmid</keyword>
<organism evidence="2 3">
    <name type="scientific">Rhizobium acidisoli</name>
    <dbReference type="NCBI Taxonomy" id="1538158"/>
    <lineage>
        <taxon>Bacteria</taxon>
        <taxon>Pseudomonadati</taxon>
        <taxon>Pseudomonadota</taxon>
        <taxon>Alphaproteobacteria</taxon>
        <taxon>Hyphomicrobiales</taxon>
        <taxon>Rhizobiaceae</taxon>
        <taxon>Rhizobium/Agrobacterium group</taxon>
        <taxon>Rhizobium</taxon>
    </lineage>
</organism>